<feature type="transmembrane region" description="Helical" evidence="1">
    <location>
        <begin position="189"/>
        <end position="213"/>
    </location>
</feature>
<feature type="transmembrane region" description="Helical" evidence="1">
    <location>
        <begin position="6"/>
        <end position="33"/>
    </location>
</feature>
<feature type="transmembrane region" description="Helical" evidence="1">
    <location>
        <begin position="130"/>
        <end position="146"/>
    </location>
</feature>
<dbReference type="EMBL" id="PTJE01000007">
    <property type="protein sequence ID" value="PPK93266.1"/>
    <property type="molecule type" value="Genomic_DNA"/>
</dbReference>
<feature type="transmembrane region" description="Helical" evidence="1">
    <location>
        <begin position="255"/>
        <end position="273"/>
    </location>
</feature>
<feature type="transmembrane region" description="Helical" evidence="1">
    <location>
        <begin position="279"/>
        <end position="295"/>
    </location>
</feature>
<keyword evidence="1" id="KW-0472">Membrane</keyword>
<keyword evidence="2" id="KW-0808">Transferase</keyword>
<keyword evidence="3" id="KW-1185">Reference proteome</keyword>
<keyword evidence="1" id="KW-0812">Transmembrane</keyword>
<sequence>MIFFILFAAIILLFSQHRSILFLFLFFVILFLLAGYRDVTVGTDTFRYLEHYQRIQNELNVWRLEYLWIKVMELVSFFNGTFANLLLVTHLIILIPLFFVFVKASRYPILSLFFYVTFYYYFYSLNIMRQSVAVSLILLAFYVFYSNFKLKWLYTVLIVTGAVLFHNSALIFILAIFMKYFLEKYEGYLITILVGSILLGLVFFNSFLNYLSLDKYEYVSNESEAFSISVVSILSSLVINVIVILIRNIIVKKTYWYYLFIASVVLSNLLIITPYGNRLVMFLGITKLILFANLIDNNNLIKKQRSLWMVSMVAYSLFYFILVLGNGGVLPYSSSFLNLYFS</sequence>
<dbReference type="GO" id="GO:0016740">
    <property type="term" value="F:transferase activity"/>
    <property type="evidence" value="ECO:0007669"/>
    <property type="project" value="UniProtKB-KW"/>
</dbReference>
<dbReference type="Proteomes" id="UP000239002">
    <property type="component" value="Unassembled WGS sequence"/>
</dbReference>
<evidence type="ECO:0000313" key="2">
    <source>
        <dbReference type="EMBL" id="PPK93266.1"/>
    </source>
</evidence>
<feature type="transmembrane region" description="Helical" evidence="1">
    <location>
        <begin position="225"/>
        <end position="246"/>
    </location>
</feature>
<comment type="caution">
    <text evidence="2">The sequence shown here is derived from an EMBL/GenBank/DDBJ whole genome shotgun (WGS) entry which is preliminary data.</text>
</comment>
<evidence type="ECO:0000313" key="3">
    <source>
        <dbReference type="Proteomes" id="UP000239002"/>
    </source>
</evidence>
<dbReference type="Pfam" id="PF14897">
    <property type="entry name" value="EpsG"/>
    <property type="match status" value="1"/>
</dbReference>
<keyword evidence="1" id="KW-1133">Transmembrane helix</keyword>
<name>A0A2S6IGE5_9FLAO</name>
<feature type="transmembrane region" description="Helical" evidence="1">
    <location>
        <begin position="307"/>
        <end position="332"/>
    </location>
</feature>
<organism evidence="2 3">
    <name type="scientific">Nonlabens xylanidelens</name>
    <dbReference type="NCBI Taxonomy" id="191564"/>
    <lineage>
        <taxon>Bacteria</taxon>
        <taxon>Pseudomonadati</taxon>
        <taxon>Bacteroidota</taxon>
        <taxon>Flavobacteriia</taxon>
        <taxon>Flavobacteriales</taxon>
        <taxon>Flavobacteriaceae</taxon>
        <taxon>Nonlabens</taxon>
    </lineage>
</organism>
<evidence type="ECO:0000256" key="1">
    <source>
        <dbReference type="SAM" id="Phobius"/>
    </source>
</evidence>
<dbReference type="InterPro" id="IPR049458">
    <property type="entry name" value="EpsG-like"/>
</dbReference>
<feature type="transmembrane region" description="Helical" evidence="1">
    <location>
        <begin position="152"/>
        <end position="177"/>
    </location>
</feature>
<proteinExistence type="predicted"/>
<gene>
    <name evidence="2" type="ORF">LY01_02551</name>
</gene>
<dbReference type="AlphaFoldDB" id="A0A2S6IGE5"/>
<protein>
    <submittedName>
        <fullName evidence="2">EpsG-like putative glucosyltransferase</fullName>
    </submittedName>
</protein>
<dbReference type="RefSeq" id="WP_104516220.1">
    <property type="nucleotide sequence ID" value="NZ_MQVW01000012.1"/>
</dbReference>
<reference evidence="2 3" key="1">
    <citation type="submission" date="2018-02" db="EMBL/GenBank/DDBJ databases">
        <title>Genomic Encyclopedia of Archaeal and Bacterial Type Strains, Phase II (KMG-II): from individual species to whole genera.</title>
        <authorList>
            <person name="Goeker M."/>
        </authorList>
    </citation>
    <scope>NUCLEOTIDE SEQUENCE [LARGE SCALE GENOMIC DNA]</scope>
    <source>
        <strain evidence="2 3">DSM 16809</strain>
    </source>
</reference>
<accession>A0A2S6IGE5</accession>
<feature type="transmembrane region" description="Helical" evidence="1">
    <location>
        <begin position="82"/>
        <end position="101"/>
    </location>
</feature>